<feature type="chain" id="PRO_5045464426" evidence="1">
    <location>
        <begin position="23"/>
        <end position="107"/>
    </location>
</feature>
<organism evidence="3 4">
    <name type="scientific">Mycolicibacillus parakoreensis</name>
    <dbReference type="NCBI Taxonomy" id="1069221"/>
    <lineage>
        <taxon>Bacteria</taxon>
        <taxon>Bacillati</taxon>
        <taxon>Actinomycetota</taxon>
        <taxon>Actinomycetes</taxon>
        <taxon>Mycobacteriales</taxon>
        <taxon>Mycobacteriaceae</taxon>
        <taxon>Mycolicibacillus</taxon>
    </lineage>
</organism>
<feature type="domain" description="DUF732" evidence="2">
    <location>
        <begin position="25"/>
        <end position="95"/>
    </location>
</feature>
<dbReference type="Proteomes" id="UP001055200">
    <property type="component" value="Chromosome"/>
</dbReference>
<keyword evidence="1" id="KW-0732">Signal</keyword>
<feature type="signal peptide" evidence="1">
    <location>
        <begin position="1"/>
        <end position="22"/>
    </location>
</feature>
<dbReference type="RefSeq" id="WP_240170725.1">
    <property type="nucleotide sequence ID" value="NZ_CP092365.1"/>
</dbReference>
<gene>
    <name evidence="3" type="ORF">MIU77_16685</name>
</gene>
<proteinExistence type="predicted"/>
<dbReference type="Pfam" id="PF05305">
    <property type="entry name" value="DUF732"/>
    <property type="match status" value="1"/>
</dbReference>
<reference evidence="3" key="1">
    <citation type="submission" date="2022-08" db="EMBL/GenBank/DDBJ databases">
        <title>Complete genome sequence of 14 non-tuberculosis mycobacteria type-strains.</title>
        <authorList>
            <person name="Igarashi Y."/>
            <person name="Osugi A."/>
            <person name="Mitarai S."/>
        </authorList>
    </citation>
    <scope>NUCLEOTIDE SEQUENCE</scope>
    <source>
        <strain evidence="3">DSM 45575</strain>
    </source>
</reference>
<name>A0ABY3U4K5_9MYCO</name>
<dbReference type="EMBL" id="CP092365">
    <property type="protein sequence ID" value="ULN52452.1"/>
    <property type="molecule type" value="Genomic_DNA"/>
</dbReference>
<keyword evidence="4" id="KW-1185">Reference proteome</keyword>
<evidence type="ECO:0000259" key="2">
    <source>
        <dbReference type="Pfam" id="PF05305"/>
    </source>
</evidence>
<dbReference type="InterPro" id="IPR007969">
    <property type="entry name" value="DUF732"/>
</dbReference>
<sequence>MRLSAAVLGVIAAVVLAPAAHADPDQFYRDMEAEGFSHDDGNEGLLRFGNTLCAHMDQGWAVEDIVANDLMTMVQLNAYQKSRFFDLAVMDLCPQNTERLHTWLNGG</sequence>
<evidence type="ECO:0000313" key="3">
    <source>
        <dbReference type="EMBL" id="ULN52452.1"/>
    </source>
</evidence>
<protein>
    <submittedName>
        <fullName evidence="3">DUF732 domain-containing protein</fullName>
    </submittedName>
</protein>
<accession>A0ABY3U4K5</accession>
<evidence type="ECO:0000256" key="1">
    <source>
        <dbReference type="SAM" id="SignalP"/>
    </source>
</evidence>
<evidence type="ECO:0000313" key="4">
    <source>
        <dbReference type="Proteomes" id="UP001055200"/>
    </source>
</evidence>